<dbReference type="AlphaFoldDB" id="A0A8J5F4K0"/>
<protein>
    <submittedName>
        <fullName evidence="3">Uncharacterized protein</fullName>
    </submittedName>
</protein>
<keyword evidence="1" id="KW-0472">Membrane</keyword>
<comment type="caution">
    <text evidence="3">The sequence shown here is derived from an EMBL/GenBank/DDBJ whole genome shotgun (WGS) entry which is preliminary data.</text>
</comment>
<dbReference type="Proteomes" id="UP000734854">
    <property type="component" value="Unassembled WGS sequence"/>
</dbReference>
<organism evidence="3 4">
    <name type="scientific">Zingiber officinale</name>
    <name type="common">Ginger</name>
    <name type="synonym">Amomum zingiber</name>
    <dbReference type="NCBI Taxonomy" id="94328"/>
    <lineage>
        <taxon>Eukaryota</taxon>
        <taxon>Viridiplantae</taxon>
        <taxon>Streptophyta</taxon>
        <taxon>Embryophyta</taxon>
        <taxon>Tracheophyta</taxon>
        <taxon>Spermatophyta</taxon>
        <taxon>Magnoliopsida</taxon>
        <taxon>Liliopsida</taxon>
        <taxon>Zingiberales</taxon>
        <taxon>Zingiberaceae</taxon>
        <taxon>Zingiber</taxon>
    </lineage>
</organism>
<reference evidence="3 4" key="1">
    <citation type="submission" date="2020-08" db="EMBL/GenBank/DDBJ databases">
        <title>Plant Genome Project.</title>
        <authorList>
            <person name="Zhang R.-G."/>
        </authorList>
    </citation>
    <scope>NUCLEOTIDE SEQUENCE [LARGE SCALE GENOMIC DNA]</scope>
    <source>
        <tissue evidence="3">Rhizome</tissue>
    </source>
</reference>
<feature type="signal peptide" evidence="2">
    <location>
        <begin position="1"/>
        <end position="21"/>
    </location>
</feature>
<dbReference type="Pfam" id="PF14223">
    <property type="entry name" value="Retrotran_gag_2"/>
    <property type="match status" value="1"/>
</dbReference>
<name>A0A8J5F4K0_ZINOF</name>
<feature type="transmembrane region" description="Helical" evidence="1">
    <location>
        <begin position="39"/>
        <end position="60"/>
    </location>
</feature>
<gene>
    <name evidence="3" type="ORF">ZIOFF_057710</name>
</gene>
<dbReference type="EMBL" id="JACMSC010000016">
    <property type="protein sequence ID" value="KAG6481118.1"/>
    <property type="molecule type" value="Genomic_DNA"/>
</dbReference>
<evidence type="ECO:0000256" key="2">
    <source>
        <dbReference type="SAM" id="SignalP"/>
    </source>
</evidence>
<proteinExistence type="predicted"/>
<evidence type="ECO:0000313" key="4">
    <source>
        <dbReference type="Proteomes" id="UP000734854"/>
    </source>
</evidence>
<evidence type="ECO:0000256" key="1">
    <source>
        <dbReference type="SAM" id="Phobius"/>
    </source>
</evidence>
<sequence length="168" mass="18799">MEMKKLLSAGLIVMAASGTAALAVEAPAPAPTSESFTVVAPVFGIALATSLASFFAFFLFDGTGTNFNPWKDKLIIFLTILKVSYVFNLDLPAIPPPTNDDSEELRKQRAKREEDEVLCRDHILNTLSDTFYDLFTVAKNPREIWTTLENEYATQKQGSYKFLIKKYF</sequence>
<dbReference type="PANTHER" id="PTHR47592">
    <property type="entry name" value="PBF68 PROTEIN"/>
    <property type="match status" value="1"/>
</dbReference>
<keyword evidence="2" id="KW-0732">Signal</keyword>
<accession>A0A8J5F4K0</accession>
<feature type="chain" id="PRO_5035229380" evidence="2">
    <location>
        <begin position="22"/>
        <end position="168"/>
    </location>
</feature>
<keyword evidence="1" id="KW-1133">Transmembrane helix</keyword>
<dbReference type="PANTHER" id="PTHR47592:SF31">
    <property type="entry name" value="ZINC FINGER, CCHC-TYPE-RELATED"/>
    <property type="match status" value="1"/>
</dbReference>
<keyword evidence="1" id="KW-0812">Transmembrane</keyword>
<evidence type="ECO:0000313" key="3">
    <source>
        <dbReference type="EMBL" id="KAG6481118.1"/>
    </source>
</evidence>
<keyword evidence="4" id="KW-1185">Reference proteome</keyword>